<comment type="similarity">
    <text evidence="1">Belongs to the YciI family.</text>
</comment>
<reference evidence="3 4" key="1">
    <citation type="submission" date="2016-10" db="EMBL/GenBank/DDBJ databases">
        <authorList>
            <person name="de Groot N.N."/>
        </authorList>
    </citation>
    <scope>NUCLEOTIDE SEQUENCE [LARGE SCALE GENOMIC DNA]</scope>
    <source>
        <strain evidence="3">1</strain>
    </source>
</reference>
<dbReference type="Proteomes" id="UP000198729">
    <property type="component" value="Unassembled WGS sequence"/>
</dbReference>
<feature type="domain" description="YCII-related" evidence="2">
    <location>
        <begin position="1"/>
        <end position="95"/>
    </location>
</feature>
<dbReference type="EMBL" id="FMWO01000032">
    <property type="protein sequence ID" value="SCZ84796.1"/>
    <property type="molecule type" value="Genomic_DNA"/>
</dbReference>
<dbReference type="NCBIfam" id="NF008473">
    <property type="entry name" value="PRK11370.1"/>
    <property type="match status" value="1"/>
</dbReference>
<proteinExistence type="inferred from homology"/>
<dbReference type="InterPro" id="IPR011008">
    <property type="entry name" value="Dimeric_a/b-barrel"/>
</dbReference>
<dbReference type="SUPFAM" id="SSF54909">
    <property type="entry name" value="Dimeric alpha+beta barrel"/>
    <property type="match status" value="1"/>
</dbReference>
<dbReference type="STRING" id="51642.NSMM_260092"/>
<keyword evidence="4" id="KW-1185">Reference proteome</keyword>
<sequence length="100" mass="10878">MLYLIYAEDVIDSLPLRLANRPAHLARLRHLQEEGRLILAGPCPVIDSESSADAGFSGSVIVAEFVSLDAARDWANQDPYVLAGVYAKVSVKPFKKVLPA</sequence>
<gene>
    <name evidence="3" type="primary">yciI</name>
    <name evidence="3" type="ORF">NSMM_260092</name>
</gene>
<name>A0A1G5SC73_9PROT</name>
<organism evidence="3 4">
    <name type="scientific">Nitrosomonas mobilis</name>
    <dbReference type="NCBI Taxonomy" id="51642"/>
    <lineage>
        <taxon>Bacteria</taxon>
        <taxon>Pseudomonadati</taxon>
        <taxon>Pseudomonadota</taxon>
        <taxon>Betaproteobacteria</taxon>
        <taxon>Nitrosomonadales</taxon>
        <taxon>Nitrosomonadaceae</taxon>
        <taxon>Nitrosomonas</taxon>
    </lineage>
</organism>
<dbReference type="PANTHER" id="PTHR33606">
    <property type="entry name" value="PROTEIN YCII"/>
    <property type="match status" value="1"/>
</dbReference>
<dbReference type="Gene3D" id="3.30.70.1060">
    <property type="entry name" value="Dimeric alpha+beta barrel"/>
    <property type="match status" value="1"/>
</dbReference>
<dbReference type="InterPro" id="IPR005545">
    <property type="entry name" value="YCII"/>
</dbReference>
<dbReference type="AlphaFoldDB" id="A0A1G5SC73"/>
<dbReference type="RefSeq" id="WP_090284554.1">
    <property type="nucleotide sequence ID" value="NZ_FMWO01000032.1"/>
</dbReference>
<dbReference type="PANTHER" id="PTHR33606:SF3">
    <property type="entry name" value="PROTEIN YCII"/>
    <property type="match status" value="1"/>
</dbReference>
<evidence type="ECO:0000259" key="2">
    <source>
        <dbReference type="Pfam" id="PF03795"/>
    </source>
</evidence>
<dbReference type="InterPro" id="IPR051807">
    <property type="entry name" value="Sec-metab_biosynth-assoc"/>
</dbReference>
<evidence type="ECO:0000313" key="4">
    <source>
        <dbReference type="Proteomes" id="UP000198729"/>
    </source>
</evidence>
<accession>A0A1G5SC73</accession>
<evidence type="ECO:0000313" key="3">
    <source>
        <dbReference type="EMBL" id="SCZ84796.1"/>
    </source>
</evidence>
<evidence type="ECO:0000256" key="1">
    <source>
        <dbReference type="ARBA" id="ARBA00007689"/>
    </source>
</evidence>
<dbReference type="OrthoDB" id="9797014at2"/>
<dbReference type="Pfam" id="PF03795">
    <property type="entry name" value="YCII"/>
    <property type="match status" value="1"/>
</dbReference>
<protein>
    <submittedName>
        <fullName evidence="3">Putative enzyme</fullName>
    </submittedName>
</protein>